<name>A0A7X0FXP2_9ACTN</name>
<gene>
    <name evidence="7" type="ORF">BKA00_002574</name>
</gene>
<dbReference type="InterPro" id="IPR003012">
    <property type="entry name" value="Tet_transcr_reg_TetR"/>
</dbReference>
<dbReference type="GO" id="GO:0003700">
    <property type="term" value="F:DNA-binding transcription factor activity"/>
    <property type="evidence" value="ECO:0007669"/>
    <property type="project" value="TreeGrafter"/>
</dbReference>
<reference evidence="7 8" key="1">
    <citation type="submission" date="2020-08" db="EMBL/GenBank/DDBJ databases">
        <title>Sequencing the genomes of 1000 actinobacteria strains.</title>
        <authorList>
            <person name="Klenk H.-P."/>
        </authorList>
    </citation>
    <scope>NUCLEOTIDE SEQUENCE [LARGE SCALE GENOMIC DNA]</scope>
    <source>
        <strain evidence="7 8">DSM 43675</strain>
    </source>
</reference>
<dbReference type="PANTHER" id="PTHR30055:SF151">
    <property type="entry name" value="TRANSCRIPTIONAL REGULATORY PROTEIN"/>
    <property type="match status" value="1"/>
</dbReference>
<keyword evidence="3 5" id="KW-0238">DNA-binding</keyword>
<dbReference type="PRINTS" id="PR00400">
    <property type="entry name" value="TETREPRESSOR"/>
</dbReference>
<dbReference type="Pfam" id="PF00440">
    <property type="entry name" value="TetR_N"/>
    <property type="match status" value="1"/>
</dbReference>
<organism evidence="7 8">
    <name type="scientific">Actinomadura coerulea</name>
    <dbReference type="NCBI Taxonomy" id="46159"/>
    <lineage>
        <taxon>Bacteria</taxon>
        <taxon>Bacillati</taxon>
        <taxon>Actinomycetota</taxon>
        <taxon>Actinomycetes</taxon>
        <taxon>Streptosporangiales</taxon>
        <taxon>Thermomonosporaceae</taxon>
        <taxon>Actinomadura</taxon>
    </lineage>
</organism>
<dbReference type="GO" id="GO:0000976">
    <property type="term" value="F:transcription cis-regulatory region binding"/>
    <property type="evidence" value="ECO:0007669"/>
    <property type="project" value="TreeGrafter"/>
</dbReference>
<evidence type="ECO:0000256" key="1">
    <source>
        <dbReference type="ARBA" id="ARBA00022491"/>
    </source>
</evidence>
<dbReference type="InterPro" id="IPR023772">
    <property type="entry name" value="DNA-bd_HTH_TetR-type_CS"/>
</dbReference>
<keyword evidence="2" id="KW-0805">Transcription regulation</keyword>
<dbReference type="PROSITE" id="PS50977">
    <property type="entry name" value="HTH_TETR_2"/>
    <property type="match status" value="1"/>
</dbReference>
<comment type="caution">
    <text evidence="7">The sequence shown here is derived from an EMBL/GenBank/DDBJ whole genome shotgun (WGS) entry which is preliminary data.</text>
</comment>
<sequence>MPRDTDPITDSVWMRPVRARRGRPQLSREEIVTAAVELLDAEGLDGLSMRRLGATIGAGATSLYFYVANKDELLELAIDEIMGEVVGPDAAEVGWRVAAGSYARGMRSMILRHPWAIGIFGVKPNIGPNAMRVSDGTIGVLTAAGFTGQEISWASSLLMSHAIGTAVTGAATRTMTAETGQNANYMIDKMEPYIQRIAADHPNLSAWWLENKDVDLEKSQEDGFDFGLERLLDGLEAWLARRSTHTQRSISAEHQDLPDTP</sequence>
<dbReference type="InterPro" id="IPR004111">
    <property type="entry name" value="Repressor_TetR_C"/>
</dbReference>
<accession>A0A7X0FXP2</accession>
<dbReference type="Pfam" id="PF02909">
    <property type="entry name" value="TetR_C_1"/>
    <property type="match status" value="1"/>
</dbReference>
<dbReference type="RefSeq" id="WP_185025122.1">
    <property type="nucleotide sequence ID" value="NZ_JACHMQ010000001.1"/>
</dbReference>
<dbReference type="Gene3D" id="1.10.357.10">
    <property type="entry name" value="Tetracycline Repressor, domain 2"/>
    <property type="match status" value="1"/>
</dbReference>
<dbReference type="GO" id="GO:0046677">
    <property type="term" value="P:response to antibiotic"/>
    <property type="evidence" value="ECO:0007669"/>
    <property type="project" value="InterPro"/>
</dbReference>
<dbReference type="InterPro" id="IPR036271">
    <property type="entry name" value="Tet_transcr_reg_TetR-rel_C_sf"/>
</dbReference>
<feature type="DNA-binding region" description="H-T-H motif" evidence="5">
    <location>
        <begin position="48"/>
        <end position="67"/>
    </location>
</feature>
<dbReference type="Gene3D" id="1.10.10.60">
    <property type="entry name" value="Homeodomain-like"/>
    <property type="match status" value="1"/>
</dbReference>
<evidence type="ECO:0000259" key="6">
    <source>
        <dbReference type="PROSITE" id="PS50977"/>
    </source>
</evidence>
<dbReference type="EMBL" id="JACHMQ010000001">
    <property type="protein sequence ID" value="MBB6395660.1"/>
    <property type="molecule type" value="Genomic_DNA"/>
</dbReference>
<dbReference type="InterPro" id="IPR009057">
    <property type="entry name" value="Homeodomain-like_sf"/>
</dbReference>
<proteinExistence type="predicted"/>
<dbReference type="InterPro" id="IPR050109">
    <property type="entry name" value="HTH-type_TetR-like_transc_reg"/>
</dbReference>
<evidence type="ECO:0000256" key="2">
    <source>
        <dbReference type="ARBA" id="ARBA00023015"/>
    </source>
</evidence>
<dbReference type="SUPFAM" id="SSF48498">
    <property type="entry name" value="Tetracyclin repressor-like, C-terminal domain"/>
    <property type="match status" value="1"/>
</dbReference>
<keyword evidence="1" id="KW-0678">Repressor</keyword>
<evidence type="ECO:0000313" key="7">
    <source>
        <dbReference type="EMBL" id="MBB6395660.1"/>
    </source>
</evidence>
<dbReference type="AlphaFoldDB" id="A0A7X0FXP2"/>
<dbReference type="Proteomes" id="UP000546324">
    <property type="component" value="Unassembled WGS sequence"/>
</dbReference>
<keyword evidence="4" id="KW-0804">Transcription</keyword>
<dbReference type="PROSITE" id="PS01081">
    <property type="entry name" value="HTH_TETR_1"/>
    <property type="match status" value="1"/>
</dbReference>
<evidence type="ECO:0000256" key="4">
    <source>
        <dbReference type="ARBA" id="ARBA00023163"/>
    </source>
</evidence>
<dbReference type="PANTHER" id="PTHR30055">
    <property type="entry name" value="HTH-TYPE TRANSCRIPTIONAL REGULATOR RUTR"/>
    <property type="match status" value="1"/>
</dbReference>
<evidence type="ECO:0000313" key="8">
    <source>
        <dbReference type="Proteomes" id="UP000546324"/>
    </source>
</evidence>
<evidence type="ECO:0000256" key="5">
    <source>
        <dbReference type="PROSITE-ProRule" id="PRU00335"/>
    </source>
</evidence>
<dbReference type="InterPro" id="IPR001647">
    <property type="entry name" value="HTH_TetR"/>
</dbReference>
<dbReference type="GO" id="GO:0045892">
    <property type="term" value="P:negative regulation of DNA-templated transcription"/>
    <property type="evidence" value="ECO:0007669"/>
    <property type="project" value="InterPro"/>
</dbReference>
<keyword evidence="8" id="KW-1185">Reference proteome</keyword>
<protein>
    <submittedName>
        <fullName evidence="7">AcrR family transcriptional regulator</fullName>
    </submittedName>
</protein>
<evidence type="ECO:0000256" key="3">
    <source>
        <dbReference type="ARBA" id="ARBA00023125"/>
    </source>
</evidence>
<dbReference type="SUPFAM" id="SSF46689">
    <property type="entry name" value="Homeodomain-like"/>
    <property type="match status" value="1"/>
</dbReference>
<feature type="domain" description="HTH tetR-type" evidence="6">
    <location>
        <begin position="25"/>
        <end position="85"/>
    </location>
</feature>